<dbReference type="InterPro" id="IPR040423">
    <property type="entry name" value="PEA_transferase"/>
</dbReference>
<dbReference type="Proteomes" id="UP000032352">
    <property type="component" value="Chromosome"/>
</dbReference>
<feature type="transmembrane region" description="Helical" evidence="8">
    <location>
        <begin position="18"/>
        <end position="42"/>
    </location>
</feature>
<keyword evidence="12" id="KW-1185">Reference proteome</keyword>
<reference evidence="11 12" key="2">
    <citation type="journal article" date="2022" name="Mar. Drugs">
        <title>Bioassay-Guided Fractionation Leads to the Detection of Cholic Acid Generated by the Rare Thalassomonas sp.</title>
        <authorList>
            <person name="Pheiffer F."/>
            <person name="Schneider Y.K."/>
            <person name="Hansen E.H."/>
            <person name="Andersen J.H."/>
            <person name="Isaksson J."/>
            <person name="Busche T."/>
            <person name="R C."/>
            <person name="Kalinowski J."/>
            <person name="Zyl L.V."/>
            <person name="Trindade M."/>
        </authorList>
    </citation>
    <scope>NUCLEOTIDE SEQUENCE [LARGE SCALE GENOMIC DNA]</scope>
    <source>
        <strain evidence="11 12">XOM25</strain>
    </source>
</reference>
<keyword evidence="6 8" id="KW-1133">Transmembrane helix</keyword>
<evidence type="ECO:0000256" key="3">
    <source>
        <dbReference type="ARBA" id="ARBA00022519"/>
    </source>
</evidence>
<evidence type="ECO:0000259" key="10">
    <source>
        <dbReference type="Pfam" id="PF08019"/>
    </source>
</evidence>
<evidence type="ECO:0000256" key="6">
    <source>
        <dbReference type="ARBA" id="ARBA00022989"/>
    </source>
</evidence>
<organism evidence="11 12">
    <name type="scientific">Thalassomonas viridans</name>
    <dbReference type="NCBI Taxonomy" id="137584"/>
    <lineage>
        <taxon>Bacteria</taxon>
        <taxon>Pseudomonadati</taxon>
        <taxon>Pseudomonadota</taxon>
        <taxon>Gammaproteobacteria</taxon>
        <taxon>Alteromonadales</taxon>
        <taxon>Colwelliaceae</taxon>
        <taxon>Thalassomonas</taxon>
    </lineage>
</organism>
<sequence>MKALACFGLNRTFSVNQLILLTGLYFVAVFNFTFVSGAFNAIVSLETYNLLFLISVPLLLLALLVLLFSLFLLPGAKFLAKPVLITLMLLSSLVFYAGMTYGVVFDYGMIQNAFETHTVEAFSYVNAYMLMFLLVFAGLPLFWLVKVKVNYLSWCKETGQRLKLVVLSISAVAIIAYVFYPNYAAVGRNNSALKKQLIPFQYLSSGYKYIDRNYLSEPLEFKVLDDNLVQIPALAQEKNVLVMVVGETARAKSFAYNGYEKNTNPHTEHLQLLSFANMHACGTATAVSVPCMFSALPRQEFSKRKALSQQNLLDLARLAGVDVLWLDNNSGCQGVCKRINNERIKPDESHDLCDGDYCFDEVLLEPLAEKLGRLEQQTTLIVLHMIGSHGPTYYRRYPKEHALFLPDCQRSDIQNCSERALVNTYDNTIAYTDFVLAQIIERLTLLPGEINASLLYVSDHGESLGENGSYLHGFPYALAPKEQKHIPMLWWQADKPGLAEQNCRQQLSGQAYDHDNIFHSMLGLLSIESSTYNPEQDIFAACRSNSR</sequence>
<dbReference type="GO" id="GO:0005886">
    <property type="term" value="C:plasma membrane"/>
    <property type="evidence" value="ECO:0007669"/>
    <property type="project" value="UniProtKB-SubCell"/>
</dbReference>
<feature type="domain" description="Phosphoethanolamine transferase N-terminal" evidence="10">
    <location>
        <begin position="63"/>
        <end position="213"/>
    </location>
</feature>
<accession>A0AAE9Z4W7</accession>
<dbReference type="PANTHER" id="PTHR30443:SF0">
    <property type="entry name" value="PHOSPHOETHANOLAMINE TRANSFERASE EPTA"/>
    <property type="match status" value="1"/>
</dbReference>
<dbReference type="EMBL" id="CP059733">
    <property type="protein sequence ID" value="WDE06816.1"/>
    <property type="molecule type" value="Genomic_DNA"/>
</dbReference>
<keyword evidence="3" id="KW-0997">Cell inner membrane</keyword>
<dbReference type="Pfam" id="PF00884">
    <property type="entry name" value="Sulfatase"/>
    <property type="match status" value="1"/>
</dbReference>
<evidence type="ECO:0000256" key="5">
    <source>
        <dbReference type="ARBA" id="ARBA00022692"/>
    </source>
</evidence>
<dbReference type="Gene3D" id="3.40.720.10">
    <property type="entry name" value="Alkaline Phosphatase, subunit A"/>
    <property type="match status" value="1"/>
</dbReference>
<dbReference type="CDD" id="cd16017">
    <property type="entry name" value="LptA"/>
    <property type="match status" value="1"/>
</dbReference>
<evidence type="ECO:0000256" key="7">
    <source>
        <dbReference type="ARBA" id="ARBA00023136"/>
    </source>
</evidence>
<dbReference type="PANTHER" id="PTHR30443">
    <property type="entry name" value="INNER MEMBRANE PROTEIN"/>
    <property type="match status" value="1"/>
</dbReference>
<dbReference type="InterPro" id="IPR012549">
    <property type="entry name" value="EptA-like_N"/>
</dbReference>
<evidence type="ECO:0000259" key="9">
    <source>
        <dbReference type="Pfam" id="PF00884"/>
    </source>
</evidence>
<dbReference type="GO" id="GO:0016776">
    <property type="term" value="F:phosphotransferase activity, phosphate group as acceptor"/>
    <property type="evidence" value="ECO:0007669"/>
    <property type="project" value="TreeGrafter"/>
</dbReference>
<keyword evidence="7 8" id="KW-0472">Membrane</keyword>
<keyword evidence="2" id="KW-1003">Cell membrane</keyword>
<evidence type="ECO:0000256" key="4">
    <source>
        <dbReference type="ARBA" id="ARBA00022679"/>
    </source>
</evidence>
<feature type="transmembrane region" description="Helical" evidence="8">
    <location>
        <begin position="83"/>
        <end position="104"/>
    </location>
</feature>
<keyword evidence="5 8" id="KW-0812">Transmembrane</keyword>
<feature type="domain" description="Sulfatase N-terminal" evidence="9">
    <location>
        <begin position="241"/>
        <end position="526"/>
    </location>
</feature>
<dbReference type="InterPro" id="IPR058130">
    <property type="entry name" value="PEA_transf_C"/>
</dbReference>
<dbReference type="KEGG" id="tvd:SG34_007925"/>
<feature type="transmembrane region" description="Helical" evidence="8">
    <location>
        <begin position="164"/>
        <end position="180"/>
    </location>
</feature>
<dbReference type="NCBIfam" id="NF028537">
    <property type="entry name" value="P_eth_NH2_trans"/>
    <property type="match status" value="1"/>
</dbReference>
<dbReference type="InterPro" id="IPR000917">
    <property type="entry name" value="Sulfatase_N"/>
</dbReference>
<dbReference type="SUPFAM" id="SSF53649">
    <property type="entry name" value="Alkaline phosphatase-like"/>
    <property type="match status" value="1"/>
</dbReference>
<keyword evidence="4 11" id="KW-0808">Transferase</keyword>
<feature type="transmembrane region" description="Helical" evidence="8">
    <location>
        <begin position="48"/>
        <end position="71"/>
    </location>
</feature>
<protein>
    <submittedName>
        <fullName evidence="11">Phosphoethanolamine--lipid A transferase</fullName>
    </submittedName>
</protein>
<gene>
    <name evidence="11" type="ORF">SG34_007925</name>
</gene>
<evidence type="ECO:0000256" key="2">
    <source>
        <dbReference type="ARBA" id="ARBA00022475"/>
    </source>
</evidence>
<comment type="subcellular location">
    <subcellularLocation>
        <location evidence="1">Cell inner membrane</location>
        <topology evidence="1">Multi-pass membrane protein</topology>
    </subcellularLocation>
</comment>
<proteinExistence type="predicted"/>
<dbReference type="RefSeq" id="WP_044839143.1">
    <property type="nucleotide sequence ID" value="NZ_CP059733.1"/>
</dbReference>
<dbReference type="InterPro" id="IPR017850">
    <property type="entry name" value="Alkaline_phosphatase_core_sf"/>
</dbReference>
<evidence type="ECO:0000256" key="8">
    <source>
        <dbReference type="SAM" id="Phobius"/>
    </source>
</evidence>
<name>A0AAE9Z4W7_9GAMM</name>
<evidence type="ECO:0000313" key="11">
    <source>
        <dbReference type="EMBL" id="WDE06816.1"/>
    </source>
</evidence>
<evidence type="ECO:0000313" key="12">
    <source>
        <dbReference type="Proteomes" id="UP000032352"/>
    </source>
</evidence>
<feature type="transmembrane region" description="Helical" evidence="8">
    <location>
        <begin position="124"/>
        <end position="144"/>
    </location>
</feature>
<dbReference type="Pfam" id="PF08019">
    <property type="entry name" value="EptA_B_N"/>
    <property type="match status" value="1"/>
</dbReference>
<evidence type="ECO:0000256" key="1">
    <source>
        <dbReference type="ARBA" id="ARBA00004429"/>
    </source>
</evidence>
<dbReference type="AlphaFoldDB" id="A0AAE9Z4W7"/>
<reference evidence="11 12" key="1">
    <citation type="journal article" date="2015" name="Genome Announc.">
        <title>Draft Genome Sequences of Marine Isolates of Thalassomonas viridans and Thalassomonas actiniarum.</title>
        <authorList>
            <person name="Olonade I."/>
            <person name="van Zyl L.J."/>
            <person name="Trindade M."/>
        </authorList>
    </citation>
    <scope>NUCLEOTIDE SEQUENCE [LARGE SCALE GENOMIC DNA]</scope>
    <source>
        <strain evidence="11 12">XOM25</strain>
    </source>
</reference>
<dbReference type="GO" id="GO:0009244">
    <property type="term" value="P:lipopolysaccharide core region biosynthetic process"/>
    <property type="evidence" value="ECO:0007669"/>
    <property type="project" value="TreeGrafter"/>
</dbReference>